<protein>
    <submittedName>
        <fullName evidence="1">Uncharacterized protein</fullName>
    </submittedName>
</protein>
<dbReference type="AlphaFoldDB" id="A0A0F9HC34"/>
<evidence type="ECO:0000313" key="1">
    <source>
        <dbReference type="EMBL" id="KKM00672.1"/>
    </source>
</evidence>
<accession>A0A0F9HC34</accession>
<name>A0A0F9HC34_9ZZZZ</name>
<sequence length="26" mass="3027">MGLTKKKAIKLTIELWTWLAETGEHK</sequence>
<comment type="caution">
    <text evidence="1">The sequence shown here is derived from an EMBL/GenBank/DDBJ whole genome shotgun (WGS) entry which is preliminary data.</text>
</comment>
<dbReference type="EMBL" id="LAZR01017379">
    <property type="protein sequence ID" value="KKM00672.1"/>
    <property type="molecule type" value="Genomic_DNA"/>
</dbReference>
<feature type="non-terminal residue" evidence="1">
    <location>
        <position position="26"/>
    </location>
</feature>
<gene>
    <name evidence="1" type="ORF">LCGC14_1802140</name>
</gene>
<proteinExistence type="predicted"/>
<reference evidence="1" key="1">
    <citation type="journal article" date="2015" name="Nature">
        <title>Complex archaea that bridge the gap between prokaryotes and eukaryotes.</title>
        <authorList>
            <person name="Spang A."/>
            <person name="Saw J.H."/>
            <person name="Jorgensen S.L."/>
            <person name="Zaremba-Niedzwiedzka K."/>
            <person name="Martijn J."/>
            <person name="Lind A.E."/>
            <person name="van Eijk R."/>
            <person name="Schleper C."/>
            <person name="Guy L."/>
            <person name="Ettema T.J."/>
        </authorList>
    </citation>
    <scope>NUCLEOTIDE SEQUENCE</scope>
</reference>
<organism evidence="1">
    <name type="scientific">marine sediment metagenome</name>
    <dbReference type="NCBI Taxonomy" id="412755"/>
    <lineage>
        <taxon>unclassified sequences</taxon>
        <taxon>metagenomes</taxon>
        <taxon>ecological metagenomes</taxon>
    </lineage>
</organism>